<accession>A0A0V1KWC7</accession>
<dbReference type="InterPro" id="IPR003822">
    <property type="entry name" value="PAH"/>
</dbReference>
<dbReference type="PROSITE" id="PS51477">
    <property type="entry name" value="PAH"/>
    <property type="match status" value="1"/>
</dbReference>
<dbReference type="AlphaFoldDB" id="A0A0V1KWC7"/>
<evidence type="ECO:0000256" key="4">
    <source>
        <dbReference type="SAM" id="Phobius"/>
    </source>
</evidence>
<gene>
    <name evidence="5" type="ORF">T02_4245</name>
</gene>
<keyword evidence="6" id="KW-1185">Reference proteome</keyword>
<evidence type="ECO:0000313" key="6">
    <source>
        <dbReference type="Proteomes" id="UP000054721"/>
    </source>
</evidence>
<proteinExistence type="predicted"/>
<comment type="caution">
    <text evidence="5">The sequence shown here is derived from an EMBL/GenBank/DDBJ whole genome shotgun (WGS) entry which is preliminary data.</text>
</comment>
<reference evidence="5 6" key="1">
    <citation type="submission" date="2015-05" db="EMBL/GenBank/DDBJ databases">
        <title>Evolution of Trichinella species and genotypes.</title>
        <authorList>
            <person name="Korhonen P.K."/>
            <person name="Edoardo P."/>
            <person name="Giuseppe L.R."/>
            <person name="Gasser R.B."/>
        </authorList>
    </citation>
    <scope>NUCLEOTIDE SEQUENCE [LARGE SCALE GENOMIC DNA]</scope>
    <source>
        <strain evidence="5">ISS10</strain>
    </source>
</reference>
<dbReference type="EMBL" id="JYDW01000220">
    <property type="protein sequence ID" value="KRZ51635.1"/>
    <property type="molecule type" value="Genomic_DNA"/>
</dbReference>
<evidence type="ECO:0000256" key="3">
    <source>
        <dbReference type="PROSITE-ProRule" id="PRU00810"/>
    </source>
</evidence>
<organism evidence="5 6">
    <name type="scientific">Trichinella nativa</name>
    <dbReference type="NCBI Taxonomy" id="6335"/>
    <lineage>
        <taxon>Eukaryota</taxon>
        <taxon>Metazoa</taxon>
        <taxon>Ecdysozoa</taxon>
        <taxon>Nematoda</taxon>
        <taxon>Enoplea</taxon>
        <taxon>Dorylaimia</taxon>
        <taxon>Trichinellida</taxon>
        <taxon>Trichinellidae</taxon>
        <taxon>Trichinella</taxon>
    </lineage>
</organism>
<keyword evidence="4" id="KW-0812">Transmembrane</keyword>
<dbReference type="Pfam" id="PF02671">
    <property type="entry name" value="PAH"/>
    <property type="match status" value="1"/>
</dbReference>
<keyword evidence="2 3" id="KW-0539">Nucleus</keyword>
<keyword evidence="4" id="KW-1133">Transmembrane helix</keyword>
<feature type="transmembrane region" description="Helical" evidence="4">
    <location>
        <begin position="233"/>
        <end position="253"/>
    </location>
</feature>
<keyword evidence="4" id="KW-0472">Membrane</keyword>
<evidence type="ECO:0000256" key="2">
    <source>
        <dbReference type="ARBA" id="ARBA00023242"/>
    </source>
</evidence>
<dbReference type="Proteomes" id="UP000054721">
    <property type="component" value="Unassembled WGS sequence"/>
</dbReference>
<protein>
    <submittedName>
        <fullName evidence="5">Uncharacterized protein</fullName>
    </submittedName>
</protein>
<dbReference type="SUPFAM" id="SSF47762">
    <property type="entry name" value="PAH2 domain"/>
    <property type="match status" value="1"/>
</dbReference>
<sequence>MSGRAFRLPRYTRKRDVINNKRRFRKRSNATFFDVNSLLSMEFVRKRLSSTPEMYVLFMYAVNDYIAKQSTTCSFVCRVVGLTNGCPYVTNEIKSLIKDGSKFYLHGMVIHFYCPIDRKWRIIKEDEIKNELEWMEILMENAKLQRTDDVDKIKFYRDGHGIKISIDFFQKVKVNKKNITLTDHTYITNLYRHCMLSQMSRIKEKRHHYIYYTPELFLYFRIATRYFTIFIPFLQMPLTVIHFAALCACWNYIRTMIMKAWKKTFRKYFAKALHYIENKVNIPQYTLMNITLPRYTRKRDVINNKRRFKKRSNATFFNVNSLLSMESVRKRLSSTPEMYVLFMYAVNDYIAKQSTTCSFVCRVVGLTNGCPYVTNEIKSLIKDGSKFYLHGMVIHFYCPIDRKWRIIKEDEIKNELEWMEILMENAKLQRTDDVDKIKFYRDGHGIKISIDFFQKVKEHYADRPHIYHKFIQALHAFTNEPYKGKTTPLYLLYTRVVPLFSDCNTLLHHFHSFFANATDSHPFRCLMCLLELHKDDDYESMEEEFSNILCQGLALY</sequence>
<comment type="subcellular location">
    <subcellularLocation>
        <location evidence="1 3">Nucleus</location>
    </subcellularLocation>
</comment>
<dbReference type="Gene3D" id="1.20.1160.11">
    <property type="entry name" value="Paired amphipathic helix"/>
    <property type="match status" value="1"/>
</dbReference>
<dbReference type="GO" id="GO:0006355">
    <property type="term" value="P:regulation of DNA-templated transcription"/>
    <property type="evidence" value="ECO:0007669"/>
    <property type="project" value="InterPro"/>
</dbReference>
<dbReference type="InterPro" id="IPR036600">
    <property type="entry name" value="PAH_sf"/>
</dbReference>
<dbReference type="GO" id="GO:0005634">
    <property type="term" value="C:nucleus"/>
    <property type="evidence" value="ECO:0007669"/>
    <property type="project" value="UniProtKB-SubCell"/>
</dbReference>
<evidence type="ECO:0000313" key="5">
    <source>
        <dbReference type="EMBL" id="KRZ51635.1"/>
    </source>
</evidence>
<evidence type="ECO:0000256" key="1">
    <source>
        <dbReference type="ARBA" id="ARBA00004123"/>
    </source>
</evidence>
<name>A0A0V1KWC7_9BILA</name>
<dbReference type="OrthoDB" id="5913060at2759"/>